<name>A0A836CJC5_9STRA</name>
<dbReference type="AlphaFoldDB" id="A0A836CJC5"/>
<proteinExistence type="predicted"/>
<organism evidence="1 2">
    <name type="scientific">Tribonema minus</name>
    <dbReference type="NCBI Taxonomy" id="303371"/>
    <lineage>
        <taxon>Eukaryota</taxon>
        <taxon>Sar</taxon>
        <taxon>Stramenopiles</taxon>
        <taxon>Ochrophyta</taxon>
        <taxon>PX clade</taxon>
        <taxon>Xanthophyceae</taxon>
        <taxon>Tribonematales</taxon>
        <taxon>Tribonemataceae</taxon>
        <taxon>Tribonema</taxon>
    </lineage>
</organism>
<evidence type="ECO:0000313" key="2">
    <source>
        <dbReference type="Proteomes" id="UP000664859"/>
    </source>
</evidence>
<dbReference type="OrthoDB" id="10681387at2759"/>
<dbReference type="EMBL" id="JAFCMP010000087">
    <property type="protein sequence ID" value="KAG5187614.1"/>
    <property type="molecule type" value="Genomic_DNA"/>
</dbReference>
<gene>
    <name evidence="1" type="ORF">JKP88DRAFT_288044</name>
</gene>
<evidence type="ECO:0000313" key="1">
    <source>
        <dbReference type="EMBL" id="KAG5187614.1"/>
    </source>
</evidence>
<dbReference type="Proteomes" id="UP000664859">
    <property type="component" value="Unassembled WGS sequence"/>
</dbReference>
<keyword evidence="2" id="KW-1185">Reference proteome</keyword>
<comment type="caution">
    <text evidence="1">The sequence shown here is derived from an EMBL/GenBank/DDBJ whole genome shotgun (WGS) entry which is preliminary data.</text>
</comment>
<sequence length="298" mass="32518">MVAAALQDTSGVLPVLYEGNGLNLEVRLELAMLALAELPIINPTVRPGSRCRAILAIYKKVHKCRPIVVIDINEAMAPATLSKLLLEAKQLGFEEYLATLIFVVTAPWSALGLPVSLEESRVRGYRAPDFTEDEALTYAAKHLSAFPDMTEFVVKQIGTRAMHLVSLCRKCQGAESETECRRRLAAYRTARIDDAALVLLGFVAIAQENETYSKDASLAFFKKLKDGTPVLDDGDAWDAFGFDDPDLLFAALAKWPAFPVDPFDHTISMQSHFMKTAIDEDLQAEAVGAAGTNAPSSV</sequence>
<reference evidence="1" key="1">
    <citation type="submission" date="2021-02" db="EMBL/GenBank/DDBJ databases">
        <title>First Annotated Genome of the Yellow-green Alga Tribonema minus.</title>
        <authorList>
            <person name="Mahan K.M."/>
        </authorList>
    </citation>
    <scope>NUCLEOTIDE SEQUENCE</scope>
    <source>
        <strain evidence="1">UTEX B ZZ1240</strain>
    </source>
</reference>
<protein>
    <submittedName>
        <fullName evidence="1">Uncharacterized protein</fullName>
    </submittedName>
</protein>
<accession>A0A836CJC5</accession>